<proteinExistence type="predicted"/>
<evidence type="ECO:0000256" key="1">
    <source>
        <dbReference type="SAM" id="MobiDB-lite"/>
    </source>
</evidence>
<feature type="region of interest" description="Disordered" evidence="1">
    <location>
        <begin position="324"/>
        <end position="358"/>
    </location>
</feature>
<keyword evidence="3" id="KW-1185">Reference proteome</keyword>
<comment type="caution">
    <text evidence="2">The sequence shown here is derived from an EMBL/GenBank/DDBJ whole genome shotgun (WGS) entry which is preliminary data.</text>
</comment>
<evidence type="ECO:0000313" key="2">
    <source>
        <dbReference type="EMBL" id="KAK1402578.1"/>
    </source>
</evidence>
<keyword evidence="2" id="KW-0812">Transmembrane</keyword>
<accession>A0AAD8JF18</accession>
<name>A0AAD8JF18_9APIA</name>
<dbReference type="PANTHER" id="PTHR12265">
    <property type="entry name" value="TRANSMEMBRANE PROTEIN 53"/>
    <property type="match status" value="1"/>
</dbReference>
<organism evidence="2 3">
    <name type="scientific">Heracleum sosnowskyi</name>
    <dbReference type="NCBI Taxonomy" id="360622"/>
    <lineage>
        <taxon>Eukaryota</taxon>
        <taxon>Viridiplantae</taxon>
        <taxon>Streptophyta</taxon>
        <taxon>Embryophyta</taxon>
        <taxon>Tracheophyta</taxon>
        <taxon>Spermatophyta</taxon>
        <taxon>Magnoliopsida</taxon>
        <taxon>eudicotyledons</taxon>
        <taxon>Gunneridae</taxon>
        <taxon>Pentapetalae</taxon>
        <taxon>asterids</taxon>
        <taxon>campanulids</taxon>
        <taxon>Apiales</taxon>
        <taxon>Apiaceae</taxon>
        <taxon>Apioideae</taxon>
        <taxon>apioid superclade</taxon>
        <taxon>Tordylieae</taxon>
        <taxon>Tordyliinae</taxon>
        <taxon>Heracleum</taxon>
    </lineage>
</organism>
<sequence length="410" mass="45200">MNNSGSGGGGTYKWMRNQGKVKGIVVLFAWISIPDTQINEFVDLYSSLQWNSLVCRSDYLNPFFPEKATSHAFSVLKELLKELRNKPCPVVFAAFSGGAKACMYKIFQIIQGASEAQLSLGDSQLVINCISGQIYDSSPVDLTDDLGARFALHPTLLRVPGSTKLASLLAKGVTSSLDALFITRFGSQRSEYWQTLYSSVNLGSPYLILCSGNDDIAPYPVIHNFAQRLQDLGANVQIVKWNDSPHIGHYRHCPIQYQAAVSELLDTAVQVFSHKILKYGERSGLEGMHDQICELICDLQIAAVDSNQSLRRVALGPNDHFFLPSSAEHQTEGHYGSLQEDRKERSSRSPSPPRINGHSVLGQVLFDACVPKNVEGWDIKFSGSLNGQPLASVRRNSPLSALKGIRRSRL</sequence>
<dbReference type="EMBL" id="JAUIZM010000001">
    <property type="protein sequence ID" value="KAK1402578.1"/>
    <property type="molecule type" value="Genomic_DNA"/>
</dbReference>
<reference evidence="2" key="2">
    <citation type="submission" date="2023-05" db="EMBL/GenBank/DDBJ databases">
        <authorList>
            <person name="Schelkunov M.I."/>
        </authorList>
    </citation>
    <scope>NUCLEOTIDE SEQUENCE</scope>
    <source>
        <strain evidence="2">Hsosn_3</strain>
        <tissue evidence="2">Leaf</tissue>
    </source>
</reference>
<protein>
    <submittedName>
        <fullName evidence="2">Transmembrane protein like</fullName>
    </submittedName>
</protein>
<dbReference type="AlphaFoldDB" id="A0AAD8JF18"/>
<keyword evidence="2" id="KW-0472">Membrane</keyword>
<dbReference type="InterPro" id="IPR008547">
    <property type="entry name" value="DUF829_TMEM53"/>
</dbReference>
<gene>
    <name evidence="2" type="ORF">POM88_002183</name>
</gene>
<reference evidence="2" key="1">
    <citation type="submission" date="2023-02" db="EMBL/GenBank/DDBJ databases">
        <title>Genome of toxic invasive species Heracleum sosnowskyi carries increased number of genes despite the absence of recent whole-genome duplications.</title>
        <authorList>
            <person name="Schelkunov M."/>
            <person name="Shtratnikova V."/>
            <person name="Makarenko M."/>
            <person name="Klepikova A."/>
            <person name="Omelchenko D."/>
            <person name="Novikova G."/>
            <person name="Obukhova E."/>
            <person name="Bogdanov V."/>
            <person name="Penin A."/>
            <person name="Logacheva M."/>
        </authorList>
    </citation>
    <scope>NUCLEOTIDE SEQUENCE</scope>
    <source>
        <strain evidence="2">Hsosn_3</strain>
        <tissue evidence="2">Leaf</tissue>
    </source>
</reference>
<dbReference type="Pfam" id="PF05705">
    <property type="entry name" value="DUF829"/>
    <property type="match status" value="1"/>
</dbReference>
<dbReference type="InterPro" id="IPR029058">
    <property type="entry name" value="AB_hydrolase_fold"/>
</dbReference>
<dbReference type="PANTHER" id="PTHR12265:SF9">
    <property type="entry name" value="DUF829 DOMAIN PROTEIN"/>
    <property type="match status" value="1"/>
</dbReference>
<dbReference type="SUPFAM" id="SSF53474">
    <property type="entry name" value="alpha/beta-Hydrolases"/>
    <property type="match status" value="1"/>
</dbReference>
<evidence type="ECO:0000313" key="3">
    <source>
        <dbReference type="Proteomes" id="UP001237642"/>
    </source>
</evidence>
<dbReference type="Proteomes" id="UP001237642">
    <property type="component" value="Unassembled WGS sequence"/>
</dbReference>